<name>A0A1V6NLI6_9EURO</name>
<accession>A0A1V6NLI6</accession>
<keyword evidence="1" id="KW-0732">Signal</keyword>
<protein>
    <submittedName>
        <fullName evidence="2">Uncharacterized protein</fullName>
    </submittedName>
</protein>
<sequence>MWLISIFLNALSLDFVEIRVGMPTKLRTAAVTRFTEAASTAQVLLTTYN</sequence>
<comment type="caution">
    <text evidence="2">The sequence shown here is derived from an EMBL/GenBank/DDBJ whole genome shotgun (WGS) entry which is preliminary data.</text>
</comment>
<gene>
    <name evidence="2" type="ORF">PENANT_c391G10154</name>
</gene>
<feature type="chain" id="PRO_5012663912" evidence="1">
    <location>
        <begin position="19"/>
        <end position="49"/>
    </location>
</feature>
<reference evidence="3" key="1">
    <citation type="journal article" date="2017" name="Nat. Microbiol.">
        <title>Global analysis of biosynthetic gene clusters reveals vast potential of secondary metabolite production in Penicillium species.</title>
        <authorList>
            <person name="Nielsen J.C."/>
            <person name="Grijseels S."/>
            <person name="Prigent S."/>
            <person name="Ji B."/>
            <person name="Dainat J."/>
            <person name="Nielsen K.F."/>
            <person name="Frisvad J.C."/>
            <person name="Workman M."/>
            <person name="Nielsen J."/>
        </authorList>
    </citation>
    <scope>NUCLEOTIDE SEQUENCE [LARGE SCALE GENOMIC DNA]</scope>
    <source>
        <strain evidence="3">IBT 31811</strain>
    </source>
</reference>
<evidence type="ECO:0000313" key="3">
    <source>
        <dbReference type="Proteomes" id="UP000191672"/>
    </source>
</evidence>
<evidence type="ECO:0000313" key="2">
    <source>
        <dbReference type="EMBL" id="OQD65575.1"/>
    </source>
</evidence>
<dbReference type="AlphaFoldDB" id="A0A1V6NLI6"/>
<dbReference type="EMBL" id="MDYN01000391">
    <property type="protein sequence ID" value="OQD65575.1"/>
    <property type="molecule type" value="Genomic_DNA"/>
</dbReference>
<feature type="signal peptide" evidence="1">
    <location>
        <begin position="1"/>
        <end position="18"/>
    </location>
</feature>
<dbReference type="Proteomes" id="UP000191672">
    <property type="component" value="Unassembled WGS sequence"/>
</dbReference>
<organism evidence="2 3">
    <name type="scientific">Penicillium antarcticum</name>
    <dbReference type="NCBI Taxonomy" id="416450"/>
    <lineage>
        <taxon>Eukaryota</taxon>
        <taxon>Fungi</taxon>
        <taxon>Dikarya</taxon>
        <taxon>Ascomycota</taxon>
        <taxon>Pezizomycotina</taxon>
        <taxon>Eurotiomycetes</taxon>
        <taxon>Eurotiomycetidae</taxon>
        <taxon>Eurotiales</taxon>
        <taxon>Aspergillaceae</taxon>
        <taxon>Penicillium</taxon>
    </lineage>
</organism>
<keyword evidence="3" id="KW-1185">Reference proteome</keyword>
<proteinExistence type="predicted"/>
<feature type="non-terminal residue" evidence="2">
    <location>
        <position position="49"/>
    </location>
</feature>
<evidence type="ECO:0000256" key="1">
    <source>
        <dbReference type="SAM" id="SignalP"/>
    </source>
</evidence>